<reference evidence="4 5" key="1">
    <citation type="submission" date="2018-12" db="EMBL/GenBank/DDBJ databases">
        <title>Legionella sp,whole genome shotgun sequence.</title>
        <authorList>
            <person name="Wu H."/>
        </authorList>
    </citation>
    <scope>NUCLEOTIDE SEQUENCE [LARGE SCALE GENOMIC DNA]</scope>
    <source>
        <strain evidence="5">km714</strain>
    </source>
</reference>
<keyword evidence="4" id="KW-0413">Isomerase</keyword>
<comment type="similarity">
    <text evidence="1">Belongs to the GST superfamily. Zeta family.</text>
</comment>
<dbReference type="SUPFAM" id="SSF52833">
    <property type="entry name" value="Thioredoxin-like"/>
    <property type="match status" value="1"/>
</dbReference>
<dbReference type="Pfam" id="PF13417">
    <property type="entry name" value="GST_N_3"/>
    <property type="match status" value="1"/>
</dbReference>
<dbReference type="SUPFAM" id="SSF47616">
    <property type="entry name" value="GST C-terminal domain-like"/>
    <property type="match status" value="1"/>
</dbReference>
<accession>A0A3S1CM13</accession>
<dbReference type="GO" id="GO:0006559">
    <property type="term" value="P:L-phenylalanine catabolic process"/>
    <property type="evidence" value="ECO:0007669"/>
    <property type="project" value="TreeGrafter"/>
</dbReference>
<name>A0A3S1CM13_9GAMM</name>
<evidence type="ECO:0000259" key="3">
    <source>
        <dbReference type="PROSITE" id="PS50405"/>
    </source>
</evidence>
<dbReference type="PROSITE" id="PS50405">
    <property type="entry name" value="GST_CTER"/>
    <property type="match status" value="1"/>
</dbReference>
<dbReference type="GO" id="GO:0004364">
    <property type="term" value="F:glutathione transferase activity"/>
    <property type="evidence" value="ECO:0007669"/>
    <property type="project" value="TreeGrafter"/>
</dbReference>
<dbReference type="AlphaFoldDB" id="A0A3S1CM13"/>
<evidence type="ECO:0000313" key="4">
    <source>
        <dbReference type="EMBL" id="RUQ89485.1"/>
    </source>
</evidence>
<dbReference type="InterPro" id="IPR034330">
    <property type="entry name" value="GST_Zeta_C"/>
</dbReference>
<dbReference type="PANTHER" id="PTHR42673">
    <property type="entry name" value="MALEYLACETOACETATE ISOMERASE"/>
    <property type="match status" value="1"/>
</dbReference>
<dbReference type="RefSeq" id="WP_126953919.1">
    <property type="nucleotide sequence ID" value="NZ_RZGR01000007.1"/>
</dbReference>
<dbReference type="Proteomes" id="UP000288012">
    <property type="component" value="Unassembled WGS sequence"/>
</dbReference>
<dbReference type="GO" id="GO:0006749">
    <property type="term" value="P:glutathione metabolic process"/>
    <property type="evidence" value="ECO:0007669"/>
    <property type="project" value="TreeGrafter"/>
</dbReference>
<evidence type="ECO:0000256" key="1">
    <source>
        <dbReference type="ARBA" id="ARBA00010007"/>
    </source>
</evidence>
<dbReference type="CDD" id="cd03042">
    <property type="entry name" value="GST_N_Zeta"/>
    <property type="match status" value="1"/>
</dbReference>
<dbReference type="InterPro" id="IPR036249">
    <property type="entry name" value="Thioredoxin-like_sf"/>
</dbReference>
<feature type="domain" description="GST N-terminal" evidence="2">
    <location>
        <begin position="1"/>
        <end position="82"/>
    </location>
</feature>
<dbReference type="SFLD" id="SFLDG00358">
    <property type="entry name" value="Main_(cytGST)"/>
    <property type="match status" value="1"/>
</dbReference>
<dbReference type="InterPro" id="IPR036282">
    <property type="entry name" value="Glutathione-S-Trfase_C_sf"/>
</dbReference>
<proteinExistence type="inferred from homology"/>
<dbReference type="InterPro" id="IPR004045">
    <property type="entry name" value="Glutathione_S-Trfase_N"/>
</dbReference>
<dbReference type="InterPro" id="IPR040079">
    <property type="entry name" value="Glutathione_S-Trfase"/>
</dbReference>
<dbReference type="CDD" id="cd03191">
    <property type="entry name" value="GST_C_Zeta"/>
    <property type="match status" value="1"/>
</dbReference>
<dbReference type="InterPro" id="IPR010987">
    <property type="entry name" value="Glutathione-S-Trfase_C-like"/>
</dbReference>
<protein>
    <submittedName>
        <fullName evidence="4">Maleylacetoacetate isomerase</fullName>
        <ecNumber evidence="4">5.2.1.2</ecNumber>
    </submittedName>
</protein>
<dbReference type="Gene3D" id="3.40.30.10">
    <property type="entry name" value="Glutaredoxin"/>
    <property type="match status" value="1"/>
</dbReference>
<keyword evidence="5" id="KW-1185">Reference proteome</keyword>
<sequence length="218" mass="24960">MKLYDYFRSSASYRVRIALNYKNISYERIPVHLVNHGGEQNRPEYLALNPQGLVPTLDENGHILSQSLAIIEYLEEISPKPALLPQTPLGRGLVRSLAYLIACDIHPLNNLRVLQELRQNFAATEEQIQQWYHLWLKKGFTALEARLQALPRKNHVCYGQEITLADVCLVPQVYNAKRFHFSMDAYPLITEINDYCSHLPAFAEAAPEADTSRVLIEN</sequence>
<dbReference type="EMBL" id="RZGR01000007">
    <property type="protein sequence ID" value="RUQ89485.1"/>
    <property type="molecule type" value="Genomic_DNA"/>
</dbReference>
<dbReference type="OrthoDB" id="509852at2"/>
<dbReference type="Gene3D" id="1.20.1050.10">
    <property type="match status" value="1"/>
</dbReference>
<evidence type="ECO:0000259" key="2">
    <source>
        <dbReference type="PROSITE" id="PS50404"/>
    </source>
</evidence>
<feature type="domain" description="GST C-terminal" evidence="3">
    <location>
        <begin position="87"/>
        <end position="218"/>
    </location>
</feature>
<evidence type="ECO:0000313" key="5">
    <source>
        <dbReference type="Proteomes" id="UP000288012"/>
    </source>
</evidence>
<dbReference type="GO" id="GO:0005737">
    <property type="term" value="C:cytoplasm"/>
    <property type="evidence" value="ECO:0007669"/>
    <property type="project" value="InterPro"/>
</dbReference>
<comment type="caution">
    <text evidence="4">The sequence shown here is derived from an EMBL/GenBank/DDBJ whole genome shotgun (WGS) entry which is preliminary data.</text>
</comment>
<dbReference type="PROSITE" id="PS50404">
    <property type="entry name" value="GST_NTER"/>
    <property type="match status" value="1"/>
</dbReference>
<dbReference type="EC" id="5.2.1.2" evidence="4"/>
<dbReference type="PANTHER" id="PTHR42673:SF21">
    <property type="entry name" value="GLUTATHIONE S-TRANSFERASE YFCF"/>
    <property type="match status" value="1"/>
</dbReference>
<gene>
    <name evidence="4" type="primary">maiA</name>
    <name evidence="4" type="ORF">EKM59_03545</name>
</gene>
<dbReference type="GO" id="GO:0016034">
    <property type="term" value="F:maleylacetoacetate isomerase activity"/>
    <property type="evidence" value="ECO:0007669"/>
    <property type="project" value="UniProtKB-EC"/>
</dbReference>
<dbReference type="InterPro" id="IPR005955">
    <property type="entry name" value="GST_Zeta"/>
</dbReference>
<dbReference type="InterPro" id="IPR034333">
    <property type="entry name" value="GST_Zeta_N"/>
</dbReference>
<dbReference type="SFLD" id="SFLDS00019">
    <property type="entry name" value="Glutathione_Transferase_(cytos"/>
    <property type="match status" value="1"/>
</dbReference>
<dbReference type="NCBIfam" id="TIGR01262">
    <property type="entry name" value="maiA"/>
    <property type="match status" value="1"/>
</dbReference>
<organism evidence="4 5">
    <name type="scientific">Legionella septentrionalis</name>
    <dbReference type="NCBI Taxonomy" id="2498109"/>
    <lineage>
        <taxon>Bacteria</taxon>
        <taxon>Pseudomonadati</taxon>
        <taxon>Pseudomonadota</taxon>
        <taxon>Gammaproteobacteria</taxon>
        <taxon>Legionellales</taxon>
        <taxon>Legionellaceae</taxon>
        <taxon>Legionella</taxon>
    </lineage>
</organism>